<organism evidence="3 4">
    <name type="scientific">Leptospira meyeri</name>
    <dbReference type="NCBI Taxonomy" id="29508"/>
    <lineage>
        <taxon>Bacteria</taxon>
        <taxon>Pseudomonadati</taxon>
        <taxon>Spirochaetota</taxon>
        <taxon>Spirochaetia</taxon>
        <taxon>Leptospirales</taxon>
        <taxon>Leptospiraceae</taxon>
        <taxon>Leptospira</taxon>
    </lineage>
</organism>
<dbReference type="InterPro" id="IPR012336">
    <property type="entry name" value="Thioredoxin-like_fold"/>
</dbReference>
<accession>A0A4R8MJI1</accession>
<keyword evidence="1" id="KW-1133">Transmembrane helix</keyword>
<feature type="domain" description="Thioredoxin-like fold" evidence="2">
    <location>
        <begin position="157"/>
        <end position="313"/>
    </location>
</feature>
<keyword evidence="4" id="KW-1185">Reference proteome</keyword>
<dbReference type="EMBL" id="SORO01000004">
    <property type="protein sequence ID" value="TDY67186.1"/>
    <property type="molecule type" value="Genomic_DNA"/>
</dbReference>
<dbReference type="Pfam" id="PF13462">
    <property type="entry name" value="Thioredoxin_4"/>
    <property type="match status" value="1"/>
</dbReference>
<gene>
    <name evidence="3" type="ORF">CLV96_3607</name>
</gene>
<evidence type="ECO:0000259" key="2">
    <source>
        <dbReference type="Pfam" id="PF13462"/>
    </source>
</evidence>
<evidence type="ECO:0000256" key="1">
    <source>
        <dbReference type="SAM" id="Phobius"/>
    </source>
</evidence>
<dbReference type="Gene3D" id="3.40.30.10">
    <property type="entry name" value="Glutaredoxin"/>
    <property type="match status" value="1"/>
</dbReference>
<name>A0A4R8MJI1_LEPME</name>
<dbReference type="CDD" id="cd02972">
    <property type="entry name" value="DsbA_family"/>
    <property type="match status" value="1"/>
</dbReference>
<evidence type="ECO:0000313" key="3">
    <source>
        <dbReference type="EMBL" id="TDY67186.1"/>
    </source>
</evidence>
<comment type="caution">
    <text evidence="3">The sequence shown here is derived from an EMBL/GenBank/DDBJ whole genome shotgun (WGS) entry which is preliminary data.</text>
</comment>
<feature type="transmembrane region" description="Helical" evidence="1">
    <location>
        <begin position="5"/>
        <end position="26"/>
    </location>
</feature>
<proteinExistence type="predicted"/>
<dbReference type="InterPro" id="IPR036249">
    <property type="entry name" value="Thioredoxin-like_sf"/>
</dbReference>
<reference evidence="3 4" key="1">
    <citation type="submission" date="2019-03" db="EMBL/GenBank/DDBJ databases">
        <title>Genomic Encyclopedia of Archaeal and Bacterial Type Strains, Phase II (KMG-II): from individual species to whole genera.</title>
        <authorList>
            <person name="Goeker M."/>
        </authorList>
    </citation>
    <scope>NUCLEOTIDE SEQUENCE [LARGE SCALE GENOMIC DNA]</scope>
    <source>
        <strain evidence="3 4">DSM 21537</strain>
    </source>
</reference>
<dbReference type="PROSITE" id="PS51257">
    <property type="entry name" value="PROKAR_LIPOPROTEIN"/>
    <property type="match status" value="1"/>
</dbReference>
<keyword evidence="1" id="KW-0812">Transmembrane</keyword>
<dbReference type="AlphaFoldDB" id="A0A4R8MJI1"/>
<keyword evidence="1" id="KW-0472">Membrane</keyword>
<protein>
    <submittedName>
        <fullName evidence="3">Thioredoxin-like protein</fullName>
    </submittedName>
</protein>
<dbReference type="Proteomes" id="UP000294684">
    <property type="component" value="Unassembled WGS sequence"/>
</dbReference>
<evidence type="ECO:0000313" key="4">
    <source>
        <dbReference type="Proteomes" id="UP000294684"/>
    </source>
</evidence>
<sequence>MKKFVYQFFVSCYSFAIYFFFLLFFVSCTENSSEVSYLPEKLPSEETIKETLSSNLNLAKLNAQTKLLGKSLAVWKDEEKKLVSEKEINLYWQKEKKLTPKLIVDTDLIDKQRDSIRIRIVWSRIFHKTGIALKQKPIQATNLNLFKQLNLKFSPNFGSSNAKWIIVEWSDYLCNFCRDSFPHTKNLLSKYKTQILYIHKDFPLDGESKEGLLPLALGRCLWEKDPKYFLGHMQLLYSNSKKILRGDDLQVKEWDAITDCQPKTLPEKYFSQVRSEMNEAMKFGVGSVPTFWVNGRWVVGALDSQSWERVLEDTVSH</sequence>
<dbReference type="STRING" id="1193051.LEP1GSC017_1100"/>
<dbReference type="SUPFAM" id="SSF52833">
    <property type="entry name" value="Thioredoxin-like"/>
    <property type="match status" value="1"/>
</dbReference>